<reference evidence="2 3" key="2">
    <citation type="submission" date="2007-09" db="EMBL/GenBank/DDBJ databases">
        <title>Draft genome sequence of Clostridium bolteae (ATCC BAA-613).</title>
        <authorList>
            <person name="Sudarsanam P."/>
            <person name="Ley R."/>
            <person name="Guruge J."/>
            <person name="Turnbaugh P.J."/>
            <person name="Mahowald M."/>
            <person name="Liep D."/>
            <person name="Gordon J."/>
        </authorList>
    </citation>
    <scope>NUCLEOTIDE SEQUENCE [LARGE SCALE GENOMIC DNA]</scope>
    <source>
        <strain evidence="3">ATCC BAA-613 / DSM 15670 / CCUG 46953 / JCM 12243 / WAL 16351</strain>
    </source>
</reference>
<keyword evidence="1" id="KW-0472">Membrane</keyword>
<comment type="caution">
    <text evidence="2">The sequence shown here is derived from an EMBL/GenBank/DDBJ whole genome shotgun (WGS) entry which is preliminary data.</text>
</comment>
<feature type="transmembrane region" description="Helical" evidence="1">
    <location>
        <begin position="31"/>
        <end position="47"/>
    </location>
</feature>
<dbReference type="PaxDb" id="411902-CLOBOL_04983"/>
<reference evidence="2 3" key="1">
    <citation type="submission" date="2007-08" db="EMBL/GenBank/DDBJ databases">
        <authorList>
            <person name="Fulton L."/>
            <person name="Clifton S."/>
            <person name="Fulton B."/>
            <person name="Xu J."/>
            <person name="Minx P."/>
            <person name="Pepin K.H."/>
            <person name="Johnson M."/>
            <person name="Thiruvilangam P."/>
            <person name="Bhonagiri V."/>
            <person name="Nash W.E."/>
            <person name="Mardis E.R."/>
            <person name="Wilson R.K."/>
        </authorList>
    </citation>
    <scope>NUCLEOTIDE SEQUENCE [LARGE SCALE GENOMIC DNA]</scope>
    <source>
        <strain evidence="3">ATCC BAA-613 / DSM 15670 / CCUG 46953 / JCM 12243 / WAL 16351</strain>
    </source>
</reference>
<accession>A8RXY3</accession>
<evidence type="ECO:0000256" key="1">
    <source>
        <dbReference type="SAM" id="Phobius"/>
    </source>
</evidence>
<name>A8RXY3_ENTBW</name>
<sequence>MFSPHVLFLPFQLYGIDKETQRMPLVPFSGFYSNIIIIFCPPGFMGFV</sequence>
<keyword evidence="1" id="KW-1133">Transmembrane helix</keyword>
<gene>
    <name evidence="2" type="ORF">CLOBOL_04983</name>
</gene>
<dbReference type="EMBL" id="ABCC02000039">
    <property type="protein sequence ID" value="EDP14441.1"/>
    <property type="molecule type" value="Genomic_DNA"/>
</dbReference>
<protein>
    <submittedName>
        <fullName evidence="2">Uncharacterized protein</fullName>
    </submittedName>
</protein>
<organism evidence="2 3">
    <name type="scientific">Enterocloster bolteae (strain ATCC BAA-613 / DSM 15670 / CCUG 46953 / JCM 12243 / WAL 16351)</name>
    <name type="common">Clostridium bolteae</name>
    <dbReference type="NCBI Taxonomy" id="411902"/>
    <lineage>
        <taxon>Bacteria</taxon>
        <taxon>Bacillati</taxon>
        <taxon>Bacillota</taxon>
        <taxon>Clostridia</taxon>
        <taxon>Lachnospirales</taxon>
        <taxon>Lachnospiraceae</taxon>
        <taxon>Enterocloster</taxon>
    </lineage>
</organism>
<evidence type="ECO:0000313" key="3">
    <source>
        <dbReference type="Proteomes" id="UP000005396"/>
    </source>
</evidence>
<evidence type="ECO:0000313" key="2">
    <source>
        <dbReference type="EMBL" id="EDP14441.1"/>
    </source>
</evidence>
<dbReference type="HOGENOM" id="CLU_3151208_0_0_9"/>
<dbReference type="Proteomes" id="UP000005396">
    <property type="component" value="Unassembled WGS sequence"/>
</dbReference>
<dbReference type="AlphaFoldDB" id="A8RXY3"/>
<keyword evidence="1" id="KW-0812">Transmembrane</keyword>
<proteinExistence type="predicted"/>